<dbReference type="AlphaFoldDB" id="A0A8T0XV14"/>
<reference evidence="2" key="1">
    <citation type="submission" date="2020-05" db="EMBL/GenBank/DDBJ databases">
        <title>WGS assembly of Panicum virgatum.</title>
        <authorList>
            <person name="Lovell J.T."/>
            <person name="Jenkins J."/>
            <person name="Shu S."/>
            <person name="Juenger T.E."/>
            <person name="Schmutz J."/>
        </authorList>
    </citation>
    <scope>NUCLEOTIDE SEQUENCE</scope>
    <source>
        <strain evidence="2">AP13</strain>
    </source>
</reference>
<name>A0A8T0XV14_PANVG</name>
<protein>
    <submittedName>
        <fullName evidence="2">Uncharacterized protein</fullName>
    </submittedName>
</protein>
<evidence type="ECO:0000313" key="2">
    <source>
        <dbReference type="EMBL" id="KAG2660963.1"/>
    </source>
</evidence>
<feature type="compositionally biased region" description="Low complexity" evidence="1">
    <location>
        <begin position="7"/>
        <end position="19"/>
    </location>
</feature>
<comment type="caution">
    <text evidence="2">The sequence shown here is derived from an EMBL/GenBank/DDBJ whole genome shotgun (WGS) entry which is preliminary data.</text>
</comment>
<gene>
    <name evidence="2" type="ORF">PVAP13_1KG470910</name>
</gene>
<evidence type="ECO:0000313" key="3">
    <source>
        <dbReference type="Proteomes" id="UP000823388"/>
    </source>
</evidence>
<sequence length="130" mass="13932">MKSGGERSQFSFSRSPFSFTGGVESRTPPTSPPSPSPARTSQTLRRHHRLPAAAPLHARPPRPSPRSPTSRLPAPAAESPGPCCCGRCRTRPPSPECSRRGRGRGLSREPRPLPSRCVVAEGIPPFCSLS</sequence>
<dbReference type="EMBL" id="CM029037">
    <property type="protein sequence ID" value="KAG2660963.1"/>
    <property type="molecule type" value="Genomic_DNA"/>
</dbReference>
<evidence type="ECO:0000256" key="1">
    <source>
        <dbReference type="SAM" id="MobiDB-lite"/>
    </source>
</evidence>
<keyword evidence="3" id="KW-1185">Reference proteome</keyword>
<dbReference type="Proteomes" id="UP000823388">
    <property type="component" value="Chromosome 1K"/>
</dbReference>
<feature type="region of interest" description="Disordered" evidence="1">
    <location>
        <begin position="1"/>
        <end position="115"/>
    </location>
</feature>
<proteinExistence type="predicted"/>
<accession>A0A8T0XV14</accession>
<feature type="compositionally biased region" description="Low complexity" evidence="1">
    <location>
        <begin position="67"/>
        <end position="81"/>
    </location>
</feature>
<organism evidence="2 3">
    <name type="scientific">Panicum virgatum</name>
    <name type="common">Blackwell switchgrass</name>
    <dbReference type="NCBI Taxonomy" id="38727"/>
    <lineage>
        <taxon>Eukaryota</taxon>
        <taxon>Viridiplantae</taxon>
        <taxon>Streptophyta</taxon>
        <taxon>Embryophyta</taxon>
        <taxon>Tracheophyta</taxon>
        <taxon>Spermatophyta</taxon>
        <taxon>Magnoliopsida</taxon>
        <taxon>Liliopsida</taxon>
        <taxon>Poales</taxon>
        <taxon>Poaceae</taxon>
        <taxon>PACMAD clade</taxon>
        <taxon>Panicoideae</taxon>
        <taxon>Panicodae</taxon>
        <taxon>Paniceae</taxon>
        <taxon>Panicinae</taxon>
        <taxon>Panicum</taxon>
        <taxon>Panicum sect. Hiantes</taxon>
    </lineage>
</organism>